<protein>
    <submittedName>
        <fullName evidence="1">Uncharacterized protein</fullName>
    </submittedName>
</protein>
<dbReference type="EMBL" id="KQ414605">
    <property type="protein sequence ID" value="KOC69632.1"/>
    <property type="molecule type" value="Genomic_DNA"/>
</dbReference>
<proteinExistence type="predicted"/>
<gene>
    <name evidence="1" type="ORF">WH47_10430</name>
</gene>
<reference evidence="1 2" key="1">
    <citation type="submission" date="2015-07" db="EMBL/GenBank/DDBJ databases">
        <title>The genome of Habropoda laboriosa.</title>
        <authorList>
            <person name="Pan H."/>
            <person name="Kapheim K."/>
        </authorList>
    </citation>
    <scope>NUCLEOTIDE SEQUENCE [LARGE SCALE GENOMIC DNA]</scope>
    <source>
        <strain evidence="1">0110345459</strain>
    </source>
</reference>
<dbReference type="Proteomes" id="UP000053825">
    <property type="component" value="Unassembled WGS sequence"/>
</dbReference>
<evidence type="ECO:0000313" key="1">
    <source>
        <dbReference type="EMBL" id="KOC69632.1"/>
    </source>
</evidence>
<sequence>MSDDNLATTCEGLTSFREQPIVFKKENTEMLYHNVKMILQDVVKGTTEVGTNLKELEPDIVSTAKLLKAIELNSTENES</sequence>
<evidence type="ECO:0000313" key="2">
    <source>
        <dbReference type="Proteomes" id="UP000053825"/>
    </source>
</evidence>
<keyword evidence="2" id="KW-1185">Reference proteome</keyword>
<dbReference type="AlphaFoldDB" id="A0A0L7RF74"/>
<organism evidence="1 2">
    <name type="scientific">Habropoda laboriosa</name>
    <dbReference type="NCBI Taxonomy" id="597456"/>
    <lineage>
        <taxon>Eukaryota</taxon>
        <taxon>Metazoa</taxon>
        <taxon>Ecdysozoa</taxon>
        <taxon>Arthropoda</taxon>
        <taxon>Hexapoda</taxon>
        <taxon>Insecta</taxon>
        <taxon>Pterygota</taxon>
        <taxon>Neoptera</taxon>
        <taxon>Endopterygota</taxon>
        <taxon>Hymenoptera</taxon>
        <taxon>Apocrita</taxon>
        <taxon>Aculeata</taxon>
        <taxon>Apoidea</taxon>
        <taxon>Anthophila</taxon>
        <taxon>Apidae</taxon>
        <taxon>Habropoda</taxon>
    </lineage>
</organism>
<accession>A0A0L7RF74</accession>
<name>A0A0L7RF74_9HYME</name>